<dbReference type="PANTHER" id="PTHR31672:SF13">
    <property type="entry name" value="F-BOX PROTEIN CPR30-LIKE"/>
    <property type="match status" value="1"/>
</dbReference>
<evidence type="ECO:0000313" key="2">
    <source>
        <dbReference type="EMBL" id="PWA50541.1"/>
    </source>
</evidence>
<evidence type="ECO:0000313" key="3">
    <source>
        <dbReference type="Proteomes" id="UP000245207"/>
    </source>
</evidence>
<feature type="domain" description="F-box associated beta-propeller type 3" evidence="1">
    <location>
        <begin position="93"/>
        <end position="325"/>
    </location>
</feature>
<evidence type="ECO:0000259" key="1">
    <source>
        <dbReference type="Pfam" id="PF08268"/>
    </source>
</evidence>
<gene>
    <name evidence="2" type="ORF">CTI12_AA471750</name>
</gene>
<dbReference type="NCBIfam" id="TIGR01640">
    <property type="entry name" value="F_box_assoc_1"/>
    <property type="match status" value="1"/>
</dbReference>
<dbReference type="InterPro" id="IPR050796">
    <property type="entry name" value="SCF_F-box_component"/>
</dbReference>
<dbReference type="Pfam" id="PF08268">
    <property type="entry name" value="FBA_3"/>
    <property type="match status" value="1"/>
</dbReference>
<dbReference type="STRING" id="35608.A0A2U1LNG3"/>
<dbReference type="OrthoDB" id="1867629at2759"/>
<name>A0A2U1LNG3_ARTAN</name>
<sequence length="384" mass="43666">MASRKQLPTMVYIPDEVLLNNIFVQLPAKMVAQMRCVSKPWNAFLSQPSFIKSHLDHSICNNDEVVIVFYSPFSLNFKPFTAHPCRFPCDEVTSSIKVPVNTRPKHAYCYVIGSVNGLICFVGVPQVVHIWNPTLSAMLSLPPSNSTWTVDCHNLFRFGFDPKTDDYKVVKITGRHGTQHILTSIDDIYEAKEWLQVEVFSMRKSCWKVITQKFPSQVKRIYYENEVSLDGRDGHLHWIGCLDESKPKTIVAFDLSVETFNEISLPDSIQGYNEMRSLVVGFRAGKLCAVSHLRYTTACDVWVMNEYGVAKSWVKHTLSLKCGFKSPIGFTLNNEFLFVASDESLALYDPSHPTNAKSFQVSPIVFKKTKIVQFVDSLVWVATW</sequence>
<comment type="caution">
    <text evidence="2">The sequence shown here is derived from an EMBL/GenBank/DDBJ whole genome shotgun (WGS) entry which is preliminary data.</text>
</comment>
<keyword evidence="3" id="KW-1185">Reference proteome</keyword>
<accession>A0A2U1LNG3</accession>
<dbReference type="SUPFAM" id="SSF81383">
    <property type="entry name" value="F-box domain"/>
    <property type="match status" value="1"/>
</dbReference>
<proteinExistence type="predicted"/>
<reference evidence="2 3" key="1">
    <citation type="journal article" date="2018" name="Mol. Plant">
        <title>The genome of Artemisia annua provides insight into the evolution of Asteraceae family and artemisinin biosynthesis.</title>
        <authorList>
            <person name="Shen Q."/>
            <person name="Zhang L."/>
            <person name="Liao Z."/>
            <person name="Wang S."/>
            <person name="Yan T."/>
            <person name="Shi P."/>
            <person name="Liu M."/>
            <person name="Fu X."/>
            <person name="Pan Q."/>
            <person name="Wang Y."/>
            <person name="Lv Z."/>
            <person name="Lu X."/>
            <person name="Zhang F."/>
            <person name="Jiang W."/>
            <person name="Ma Y."/>
            <person name="Chen M."/>
            <person name="Hao X."/>
            <person name="Li L."/>
            <person name="Tang Y."/>
            <person name="Lv G."/>
            <person name="Zhou Y."/>
            <person name="Sun X."/>
            <person name="Brodelius P.E."/>
            <person name="Rose J.K.C."/>
            <person name="Tang K."/>
        </authorList>
    </citation>
    <scope>NUCLEOTIDE SEQUENCE [LARGE SCALE GENOMIC DNA]</scope>
    <source>
        <strain evidence="3">cv. Huhao1</strain>
        <tissue evidence="2">Leaf</tissue>
    </source>
</reference>
<dbReference type="InterPro" id="IPR017451">
    <property type="entry name" value="F-box-assoc_interact_dom"/>
</dbReference>
<dbReference type="EMBL" id="PKPP01008497">
    <property type="protein sequence ID" value="PWA50541.1"/>
    <property type="molecule type" value="Genomic_DNA"/>
</dbReference>
<organism evidence="2 3">
    <name type="scientific">Artemisia annua</name>
    <name type="common">Sweet wormwood</name>
    <dbReference type="NCBI Taxonomy" id="35608"/>
    <lineage>
        <taxon>Eukaryota</taxon>
        <taxon>Viridiplantae</taxon>
        <taxon>Streptophyta</taxon>
        <taxon>Embryophyta</taxon>
        <taxon>Tracheophyta</taxon>
        <taxon>Spermatophyta</taxon>
        <taxon>Magnoliopsida</taxon>
        <taxon>eudicotyledons</taxon>
        <taxon>Gunneridae</taxon>
        <taxon>Pentapetalae</taxon>
        <taxon>asterids</taxon>
        <taxon>campanulids</taxon>
        <taxon>Asterales</taxon>
        <taxon>Asteraceae</taxon>
        <taxon>Asteroideae</taxon>
        <taxon>Anthemideae</taxon>
        <taxon>Artemisiinae</taxon>
        <taxon>Artemisia</taxon>
    </lineage>
</organism>
<dbReference type="InterPro" id="IPR013187">
    <property type="entry name" value="F-box-assoc_dom_typ3"/>
</dbReference>
<dbReference type="PANTHER" id="PTHR31672">
    <property type="entry name" value="BNACNNG10540D PROTEIN"/>
    <property type="match status" value="1"/>
</dbReference>
<dbReference type="InterPro" id="IPR036047">
    <property type="entry name" value="F-box-like_dom_sf"/>
</dbReference>
<dbReference type="Proteomes" id="UP000245207">
    <property type="component" value="Unassembled WGS sequence"/>
</dbReference>
<protein>
    <submittedName>
        <fullName evidence="2">F-box domain-containing protein</fullName>
    </submittedName>
</protein>
<dbReference type="AlphaFoldDB" id="A0A2U1LNG3"/>